<dbReference type="CDD" id="cd04878">
    <property type="entry name" value="ACT_AHAS"/>
    <property type="match status" value="1"/>
</dbReference>
<dbReference type="GO" id="GO:0003984">
    <property type="term" value="F:acetolactate synthase activity"/>
    <property type="evidence" value="ECO:0007669"/>
    <property type="project" value="UniProtKB-UniRule"/>
</dbReference>
<reference evidence="10" key="1">
    <citation type="submission" date="2020-02" db="EMBL/GenBank/DDBJ databases">
        <authorList>
            <person name="Meier V. D."/>
        </authorList>
    </citation>
    <scope>NUCLEOTIDE SEQUENCE</scope>
    <source>
        <strain evidence="10">AVDCRST_MAG27</strain>
    </source>
</reference>
<dbReference type="Gene3D" id="3.30.70.260">
    <property type="match status" value="1"/>
</dbReference>
<feature type="domain" description="ACT" evidence="9">
    <location>
        <begin position="13"/>
        <end position="88"/>
    </location>
</feature>
<comment type="pathway">
    <text evidence="2 8">Amino-acid biosynthesis; L-valine biosynthesis; L-valine from pyruvate: step 1/4.</text>
</comment>
<keyword evidence="6 8" id="KW-0100">Branched-chain amino acid biosynthesis</keyword>
<dbReference type="NCBIfam" id="TIGR00119">
    <property type="entry name" value="acolac_sm"/>
    <property type="match status" value="1"/>
</dbReference>
<evidence type="ECO:0000256" key="3">
    <source>
        <dbReference type="ARBA" id="ARBA00006341"/>
    </source>
</evidence>
<evidence type="ECO:0000256" key="6">
    <source>
        <dbReference type="ARBA" id="ARBA00023304"/>
    </source>
</evidence>
<dbReference type="Pfam" id="PF22629">
    <property type="entry name" value="ACT_AHAS_ss"/>
    <property type="match status" value="1"/>
</dbReference>
<organism evidence="10">
    <name type="scientific">uncultured Craurococcus sp</name>
    <dbReference type="NCBI Taxonomy" id="1135998"/>
    <lineage>
        <taxon>Bacteria</taxon>
        <taxon>Pseudomonadati</taxon>
        <taxon>Pseudomonadota</taxon>
        <taxon>Alphaproteobacteria</taxon>
        <taxon>Acetobacterales</taxon>
        <taxon>Acetobacteraceae</taxon>
        <taxon>Craurococcus</taxon>
        <taxon>environmental samples</taxon>
    </lineage>
</organism>
<dbReference type="GO" id="GO:1990610">
    <property type="term" value="F:acetolactate synthase regulator activity"/>
    <property type="evidence" value="ECO:0007669"/>
    <property type="project" value="UniProtKB-UniRule"/>
</dbReference>
<evidence type="ECO:0000259" key="9">
    <source>
        <dbReference type="PROSITE" id="PS51671"/>
    </source>
</evidence>
<dbReference type="AlphaFoldDB" id="A0A6J4HC26"/>
<dbReference type="PANTHER" id="PTHR30239">
    <property type="entry name" value="ACETOLACTATE SYNTHASE SMALL SUBUNIT"/>
    <property type="match status" value="1"/>
</dbReference>
<dbReference type="EC" id="2.2.1.6" evidence="8"/>
<dbReference type="InterPro" id="IPR002912">
    <property type="entry name" value="ACT_dom"/>
</dbReference>
<comment type="function">
    <text evidence="8">Catalyzes the conversion of 2 pyruvate molecules into acetolactate in the first common step of the biosynthetic pathway of the branched-amino acids such as leucine, isoleucine, and valine.</text>
</comment>
<dbReference type="InterPro" id="IPR004789">
    <property type="entry name" value="Acetalactate_synth_ssu"/>
</dbReference>
<dbReference type="Pfam" id="PF10369">
    <property type="entry name" value="ALS_ss_C"/>
    <property type="match status" value="1"/>
</dbReference>
<sequence>MPDLAEITQRNATIAVLVENEAGILARVVGLFSGRGYNIESLTVAPVDADRRLSRITIVTSGTDMVIEQIKAQLDRLVPVHKVSDLTLEGPHLARELALIKIVGKGEARMEALRLADAFRARVVDATIESFVFEMTGSGDKLDAFIALMRPIGLTEISRTGVVAIARGSRGL</sequence>
<dbReference type="InterPro" id="IPR027271">
    <property type="entry name" value="Acetolactate_synth/TF_NikR_C"/>
</dbReference>
<comment type="pathway">
    <text evidence="1 8">Amino-acid biosynthesis; L-isoleucine biosynthesis; L-isoleucine from 2-oxobutanoate: step 1/4.</text>
</comment>
<dbReference type="UniPathway" id="UPA00047">
    <property type="reaction ID" value="UER00055"/>
</dbReference>
<dbReference type="InterPro" id="IPR019455">
    <property type="entry name" value="Acetolactate_synth_ssu_C"/>
</dbReference>
<dbReference type="NCBIfam" id="NF008864">
    <property type="entry name" value="PRK11895.1"/>
    <property type="match status" value="1"/>
</dbReference>
<evidence type="ECO:0000256" key="2">
    <source>
        <dbReference type="ARBA" id="ARBA00005025"/>
    </source>
</evidence>
<comment type="subunit">
    <text evidence="4 8">Dimer of large and small chains.</text>
</comment>
<dbReference type="GO" id="GO:0005829">
    <property type="term" value="C:cytosol"/>
    <property type="evidence" value="ECO:0007669"/>
    <property type="project" value="TreeGrafter"/>
</dbReference>
<keyword evidence="5 8" id="KW-0028">Amino-acid biosynthesis</keyword>
<name>A0A6J4HC26_9PROT</name>
<evidence type="ECO:0000256" key="7">
    <source>
        <dbReference type="ARBA" id="ARBA00048670"/>
    </source>
</evidence>
<dbReference type="PANTHER" id="PTHR30239:SF0">
    <property type="entry name" value="ACETOLACTATE SYNTHASE SMALL SUBUNIT 1, CHLOROPLASTIC"/>
    <property type="match status" value="1"/>
</dbReference>
<dbReference type="InterPro" id="IPR039557">
    <property type="entry name" value="AHAS_ACT"/>
</dbReference>
<dbReference type="SUPFAM" id="SSF55021">
    <property type="entry name" value="ACT-like"/>
    <property type="match status" value="2"/>
</dbReference>
<comment type="catalytic activity">
    <reaction evidence="7 8">
        <text>2 pyruvate + H(+) = (2S)-2-acetolactate + CO2</text>
        <dbReference type="Rhea" id="RHEA:25249"/>
        <dbReference type="ChEBI" id="CHEBI:15361"/>
        <dbReference type="ChEBI" id="CHEBI:15378"/>
        <dbReference type="ChEBI" id="CHEBI:16526"/>
        <dbReference type="ChEBI" id="CHEBI:58476"/>
        <dbReference type="EC" id="2.2.1.6"/>
    </reaction>
</comment>
<evidence type="ECO:0000256" key="4">
    <source>
        <dbReference type="ARBA" id="ARBA00011744"/>
    </source>
</evidence>
<dbReference type="UniPathway" id="UPA00049">
    <property type="reaction ID" value="UER00059"/>
</dbReference>
<accession>A0A6J4HC26</accession>
<gene>
    <name evidence="10" type="ORF">AVDCRST_MAG27-379</name>
</gene>
<dbReference type="GO" id="GO:0009099">
    <property type="term" value="P:L-valine biosynthetic process"/>
    <property type="evidence" value="ECO:0007669"/>
    <property type="project" value="UniProtKB-UniRule"/>
</dbReference>
<proteinExistence type="inferred from homology"/>
<dbReference type="InterPro" id="IPR045865">
    <property type="entry name" value="ACT-like_dom_sf"/>
</dbReference>
<evidence type="ECO:0000256" key="5">
    <source>
        <dbReference type="ARBA" id="ARBA00022605"/>
    </source>
</evidence>
<dbReference type="GO" id="GO:0009097">
    <property type="term" value="P:isoleucine biosynthetic process"/>
    <property type="evidence" value="ECO:0007669"/>
    <property type="project" value="UniProtKB-UniRule"/>
</dbReference>
<keyword evidence="8 10" id="KW-0808">Transferase</keyword>
<evidence type="ECO:0000256" key="1">
    <source>
        <dbReference type="ARBA" id="ARBA00004974"/>
    </source>
</evidence>
<dbReference type="EMBL" id="CADCTD010000007">
    <property type="protein sequence ID" value="CAA9218995.1"/>
    <property type="molecule type" value="Genomic_DNA"/>
</dbReference>
<evidence type="ECO:0000313" key="10">
    <source>
        <dbReference type="EMBL" id="CAA9218995.1"/>
    </source>
</evidence>
<protein>
    <recommendedName>
        <fullName evidence="8">Acetolactate synthase small subunit</fullName>
        <shortName evidence="8">AHAS</shortName>
        <shortName evidence="8">ALS</shortName>
        <ecNumber evidence="8">2.2.1.6</ecNumber>
    </recommendedName>
    <alternativeName>
        <fullName evidence="8">Acetohydroxy-acid synthase small subunit</fullName>
    </alternativeName>
</protein>
<evidence type="ECO:0000256" key="8">
    <source>
        <dbReference type="RuleBase" id="RU368092"/>
    </source>
</evidence>
<dbReference type="InterPro" id="IPR054480">
    <property type="entry name" value="AHAS_small-like_ACT"/>
</dbReference>
<dbReference type="FunFam" id="3.30.70.260:FF:000001">
    <property type="entry name" value="Acetolactate synthase, small subunit"/>
    <property type="match status" value="1"/>
</dbReference>
<comment type="similarity">
    <text evidence="3 8">Belongs to the acetolactate synthase small subunit family.</text>
</comment>
<dbReference type="Gene3D" id="3.30.70.1150">
    <property type="entry name" value="ACT-like. Chain A, domain 2"/>
    <property type="match status" value="1"/>
</dbReference>
<dbReference type="PROSITE" id="PS51671">
    <property type="entry name" value="ACT"/>
    <property type="match status" value="1"/>
</dbReference>